<evidence type="ECO:0000259" key="12">
    <source>
        <dbReference type="PROSITE" id="PS50109"/>
    </source>
</evidence>
<sequence>MVSLSRKLMLWLILPQLVLWLAGGLATYRLAAKYTNRAIDASLVQASRALLRQLKPIDQGLLIDFPRAAQDILEADPKDRLMYTVSTPPGSFILGNNTLPAPPADAQRSLDTPYFYEGMVTPAEGVAGPAKEMRIVALYVPFGDIASPKQTMLVQVARSSADREELARAILGDTLLPLSLLVLSMTLIVGYGIRAGLAPLARLRREVESRAPDDLTPIKLELAPVELRSLASALNHLLAAVQRQIGAQKRFIGDAAHQLRTPLAGLQSQTKLALEAATDDEQRKRLELVHQSADRSAHLVAQLLTLARTEPDAAAQMRRGHFDLRAFARESVVQLVPRALRAGQDLGFDEDATDATYAVVPVNANAMLLREALANLIDNAIQYAQPGAEVTVRVRQQDQSALLIVEDNGPGIPSEDRERVFERFVRATYSGSGCGLGLSIVKEIVERHQGTVTLEPVKPHGLRVIVTLPIDATPGAAP</sequence>
<dbReference type="RefSeq" id="WP_154374572.1">
    <property type="nucleotide sequence ID" value="NZ_WKJK01000003.1"/>
</dbReference>
<dbReference type="AlphaFoldDB" id="A0A6I2KW69"/>
<comment type="subcellular location">
    <subcellularLocation>
        <location evidence="2">Membrane</location>
    </subcellularLocation>
</comment>
<dbReference type="PANTHER" id="PTHR45436:SF1">
    <property type="entry name" value="SENSOR PROTEIN QSEC"/>
    <property type="match status" value="1"/>
</dbReference>
<dbReference type="EMBL" id="WKJK01000003">
    <property type="protein sequence ID" value="MRW89770.1"/>
    <property type="molecule type" value="Genomic_DNA"/>
</dbReference>
<keyword evidence="8 11" id="KW-1133">Transmembrane helix</keyword>
<dbReference type="Gene3D" id="3.30.565.10">
    <property type="entry name" value="Histidine kinase-like ATPase, C-terminal domain"/>
    <property type="match status" value="1"/>
</dbReference>
<name>A0A6I2KW69_9BURK</name>
<dbReference type="InterPro" id="IPR050428">
    <property type="entry name" value="TCS_sensor_his_kinase"/>
</dbReference>
<keyword evidence="5" id="KW-0808">Transferase</keyword>
<evidence type="ECO:0000256" key="1">
    <source>
        <dbReference type="ARBA" id="ARBA00000085"/>
    </source>
</evidence>
<protein>
    <recommendedName>
        <fullName evidence="3">histidine kinase</fullName>
        <ecNumber evidence="3">2.7.13.3</ecNumber>
    </recommendedName>
</protein>
<dbReference type="Pfam" id="PF00512">
    <property type="entry name" value="HisKA"/>
    <property type="match status" value="1"/>
</dbReference>
<dbReference type="CDD" id="cd00082">
    <property type="entry name" value="HisKA"/>
    <property type="match status" value="1"/>
</dbReference>
<keyword evidence="6 11" id="KW-0812">Transmembrane</keyword>
<proteinExistence type="predicted"/>
<comment type="caution">
    <text evidence="14">The sequence shown here is derived from an EMBL/GenBank/DDBJ whole genome shotgun (WGS) entry which is preliminary data.</text>
</comment>
<organism evidence="14 15">
    <name type="scientific">Duganella guangzhouensis</name>
    <dbReference type="NCBI Taxonomy" id="2666084"/>
    <lineage>
        <taxon>Bacteria</taxon>
        <taxon>Pseudomonadati</taxon>
        <taxon>Pseudomonadota</taxon>
        <taxon>Betaproteobacteria</taxon>
        <taxon>Burkholderiales</taxon>
        <taxon>Oxalobacteraceae</taxon>
        <taxon>Telluria group</taxon>
        <taxon>Duganella</taxon>
    </lineage>
</organism>
<evidence type="ECO:0000256" key="3">
    <source>
        <dbReference type="ARBA" id="ARBA00012438"/>
    </source>
</evidence>
<evidence type="ECO:0000256" key="2">
    <source>
        <dbReference type="ARBA" id="ARBA00004370"/>
    </source>
</evidence>
<keyword evidence="9" id="KW-0902">Two-component regulatory system</keyword>
<dbReference type="SUPFAM" id="SSF55874">
    <property type="entry name" value="ATPase domain of HSP90 chaperone/DNA topoisomerase II/histidine kinase"/>
    <property type="match status" value="1"/>
</dbReference>
<dbReference type="SUPFAM" id="SSF47384">
    <property type="entry name" value="Homodimeric domain of signal transducing histidine kinase"/>
    <property type="match status" value="1"/>
</dbReference>
<evidence type="ECO:0000256" key="9">
    <source>
        <dbReference type="ARBA" id="ARBA00023012"/>
    </source>
</evidence>
<evidence type="ECO:0000313" key="15">
    <source>
        <dbReference type="Proteomes" id="UP000433309"/>
    </source>
</evidence>
<dbReference type="InterPro" id="IPR003661">
    <property type="entry name" value="HisK_dim/P_dom"/>
</dbReference>
<keyword evidence="4" id="KW-0597">Phosphoprotein</keyword>
<feature type="transmembrane region" description="Helical" evidence="11">
    <location>
        <begin position="175"/>
        <end position="197"/>
    </location>
</feature>
<evidence type="ECO:0000259" key="13">
    <source>
        <dbReference type="PROSITE" id="PS50885"/>
    </source>
</evidence>
<dbReference type="GO" id="GO:0005886">
    <property type="term" value="C:plasma membrane"/>
    <property type="evidence" value="ECO:0007669"/>
    <property type="project" value="TreeGrafter"/>
</dbReference>
<comment type="catalytic activity">
    <reaction evidence="1">
        <text>ATP + protein L-histidine = ADP + protein N-phospho-L-histidine.</text>
        <dbReference type="EC" id="2.7.13.3"/>
    </reaction>
</comment>
<dbReference type="InterPro" id="IPR003660">
    <property type="entry name" value="HAMP_dom"/>
</dbReference>
<dbReference type="InterPro" id="IPR036890">
    <property type="entry name" value="HATPase_C_sf"/>
</dbReference>
<feature type="domain" description="Histidine kinase" evidence="12">
    <location>
        <begin position="254"/>
        <end position="472"/>
    </location>
</feature>
<accession>A0A6I2KW69</accession>
<dbReference type="PROSITE" id="PS50885">
    <property type="entry name" value="HAMP"/>
    <property type="match status" value="1"/>
</dbReference>
<keyword evidence="7" id="KW-0418">Kinase</keyword>
<dbReference type="InterPro" id="IPR004358">
    <property type="entry name" value="Sig_transdc_His_kin-like_C"/>
</dbReference>
<feature type="domain" description="HAMP" evidence="13">
    <location>
        <begin position="194"/>
        <end position="246"/>
    </location>
</feature>
<dbReference type="InterPro" id="IPR013727">
    <property type="entry name" value="2CSK_N"/>
</dbReference>
<dbReference type="PRINTS" id="PR00344">
    <property type="entry name" value="BCTRLSENSOR"/>
</dbReference>
<dbReference type="CDD" id="cd00075">
    <property type="entry name" value="HATPase"/>
    <property type="match status" value="1"/>
</dbReference>
<dbReference type="SMART" id="SM00387">
    <property type="entry name" value="HATPase_c"/>
    <property type="match status" value="1"/>
</dbReference>
<dbReference type="EC" id="2.7.13.3" evidence="3"/>
<dbReference type="SMART" id="SM00388">
    <property type="entry name" value="HisKA"/>
    <property type="match status" value="1"/>
</dbReference>
<dbReference type="InterPro" id="IPR003594">
    <property type="entry name" value="HATPase_dom"/>
</dbReference>
<evidence type="ECO:0000256" key="8">
    <source>
        <dbReference type="ARBA" id="ARBA00022989"/>
    </source>
</evidence>
<gene>
    <name evidence="14" type="ORF">GJ699_07220</name>
</gene>
<dbReference type="Pfam" id="PF02518">
    <property type="entry name" value="HATPase_c"/>
    <property type="match status" value="1"/>
</dbReference>
<evidence type="ECO:0000256" key="10">
    <source>
        <dbReference type="ARBA" id="ARBA00023136"/>
    </source>
</evidence>
<keyword evidence="15" id="KW-1185">Reference proteome</keyword>
<evidence type="ECO:0000256" key="6">
    <source>
        <dbReference type="ARBA" id="ARBA00022692"/>
    </source>
</evidence>
<dbReference type="Gene3D" id="1.10.287.130">
    <property type="match status" value="1"/>
</dbReference>
<dbReference type="PROSITE" id="PS50109">
    <property type="entry name" value="HIS_KIN"/>
    <property type="match status" value="1"/>
</dbReference>
<dbReference type="InterPro" id="IPR036097">
    <property type="entry name" value="HisK_dim/P_sf"/>
</dbReference>
<reference evidence="14 15" key="1">
    <citation type="submission" date="2019-11" db="EMBL/GenBank/DDBJ databases">
        <title>Novel species isolated from a subtropical stream in China.</title>
        <authorList>
            <person name="Lu H."/>
        </authorList>
    </citation>
    <scope>NUCLEOTIDE SEQUENCE [LARGE SCALE GENOMIC DNA]</scope>
    <source>
        <strain evidence="14 15">FT80W</strain>
    </source>
</reference>
<dbReference type="GO" id="GO:0000155">
    <property type="term" value="F:phosphorelay sensor kinase activity"/>
    <property type="evidence" value="ECO:0007669"/>
    <property type="project" value="InterPro"/>
</dbReference>
<dbReference type="PANTHER" id="PTHR45436">
    <property type="entry name" value="SENSOR HISTIDINE KINASE YKOH"/>
    <property type="match status" value="1"/>
</dbReference>
<dbReference type="InterPro" id="IPR005467">
    <property type="entry name" value="His_kinase_dom"/>
</dbReference>
<dbReference type="Pfam" id="PF08521">
    <property type="entry name" value="2CSK_N"/>
    <property type="match status" value="1"/>
</dbReference>
<dbReference type="Proteomes" id="UP000433309">
    <property type="component" value="Unassembled WGS sequence"/>
</dbReference>
<evidence type="ECO:0000256" key="5">
    <source>
        <dbReference type="ARBA" id="ARBA00022679"/>
    </source>
</evidence>
<keyword evidence="10 11" id="KW-0472">Membrane</keyword>
<evidence type="ECO:0000256" key="4">
    <source>
        <dbReference type="ARBA" id="ARBA00022553"/>
    </source>
</evidence>
<evidence type="ECO:0000256" key="7">
    <source>
        <dbReference type="ARBA" id="ARBA00022777"/>
    </source>
</evidence>
<evidence type="ECO:0000313" key="14">
    <source>
        <dbReference type="EMBL" id="MRW89770.1"/>
    </source>
</evidence>
<evidence type="ECO:0000256" key="11">
    <source>
        <dbReference type="SAM" id="Phobius"/>
    </source>
</evidence>